<dbReference type="PANTHER" id="PTHR24276">
    <property type="entry name" value="POLYSERASE-RELATED"/>
    <property type="match status" value="1"/>
</dbReference>
<dbReference type="AlphaFoldDB" id="A0A3S3NHM5"/>
<dbReference type="InterPro" id="IPR018114">
    <property type="entry name" value="TRYPSIN_HIS"/>
</dbReference>
<organism evidence="7 8">
    <name type="scientific">Dinothrombium tinctorium</name>
    <dbReference type="NCBI Taxonomy" id="1965070"/>
    <lineage>
        <taxon>Eukaryota</taxon>
        <taxon>Metazoa</taxon>
        <taxon>Ecdysozoa</taxon>
        <taxon>Arthropoda</taxon>
        <taxon>Chelicerata</taxon>
        <taxon>Arachnida</taxon>
        <taxon>Acari</taxon>
        <taxon>Acariformes</taxon>
        <taxon>Trombidiformes</taxon>
        <taxon>Prostigmata</taxon>
        <taxon>Anystina</taxon>
        <taxon>Parasitengona</taxon>
        <taxon>Trombidioidea</taxon>
        <taxon>Trombidiidae</taxon>
        <taxon>Dinothrombium</taxon>
    </lineage>
</organism>
<evidence type="ECO:0000256" key="4">
    <source>
        <dbReference type="ARBA" id="ARBA00023157"/>
    </source>
</evidence>
<feature type="domain" description="Peptidase S1" evidence="6">
    <location>
        <begin position="36"/>
        <end position="106"/>
    </location>
</feature>
<evidence type="ECO:0000256" key="5">
    <source>
        <dbReference type="SAM" id="SignalP"/>
    </source>
</evidence>
<evidence type="ECO:0000313" key="7">
    <source>
        <dbReference type="EMBL" id="RWR99511.1"/>
    </source>
</evidence>
<feature type="signal peptide" evidence="5">
    <location>
        <begin position="1"/>
        <end position="22"/>
    </location>
</feature>
<name>A0A3S3NHM5_9ACAR</name>
<dbReference type="Pfam" id="PF00089">
    <property type="entry name" value="Trypsin"/>
    <property type="match status" value="1"/>
</dbReference>
<proteinExistence type="predicted"/>
<keyword evidence="2" id="KW-0378">Hydrolase</keyword>
<dbReference type="OrthoDB" id="6510126at2759"/>
<evidence type="ECO:0000256" key="1">
    <source>
        <dbReference type="ARBA" id="ARBA00022670"/>
    </source>
</evidence>
<reference evidence="7 8" key="1">
    <citation type="journal article" date="2018" name="Gigascience">
        <title>Genomes of trombidid mites reveal novel predicted allergens and laterally-transferred genes associated with secondary metabolism.</title>
        <authorList>
            <person name="Dong X."/>
            <person name="Chaisiri K."/>
            <person name="Xia D."/>
            <person name="Armstrong S.D."/>
            <person name="Fang Y."/>
            <person name="Donnelly M.J."/>
            <person name="Kadowaki T."/>
            <person name="McGarry J.W."/>
            <person name="Darby A.C."/>
            <person name="Makepeace B.L."/>
        </authorList>
    </citation>
    <scope>NUCLEOTIDE SEQUENCE [LARGE SCALE GENOMIC DNA]</scope>
    <source>
        <strain evidence="7">UoL-WK</strain>
    </source>
</reference>
<sequence>MALELLFFSCLFVLFFSNGAFAQDCACGVENQSTRIIGGSHVGQDRYPWMTFLLIKGPRGYSLCGGSIINDRYVLTAAHCVYDGATEIRYQVGSNTAAKNPNALPL</sequence>
<feature type="non-terminal residue" evidence="7">
    <location>
        <position position="106"/>
    </location>
</feature>
<keyword evidence="3" id="KW-0720">Serine protease</keyword>
<feature type="chain" id="PRO_5018678961" evidence="5">
    <location>
        <begin position="23"/>
        <end position="106"/>
    </location>
</feature>
<evidence type="ECO:0000256" key="2">
    <source>
        <dbReference type="ARBA" id="ARBA00022801"/>
    </source>
</evidence>
<keyword evidence="5" id="KW-0732">Signal</keyword>
<dbReference type="PROSITE" id="PS00134">
    <property type="entry name" value="TRYPSIN_HIS"/>
    <property type="match status" value="1"/>
</dbReference>
<keyword evidence="4" id="KW-1015">Disulfide bond</keyword>
<protein>
    <submittedName>
        <fullName evidence="7">Trypsin-1-like protein</fullName>
    </submittedName>
</protein>
<dbReference type="STRING" id="1965070.A0A3S3NHM5"/>
<dbReference type="InterPro" id="IPR009003">
    <property type="entry name" value="Peptidase_S1_PA"/>
</dbReference>
<dbReference type="InterPro" id="IPR001254">
    <property type="entry name" value="Trypsin_dom"/>
</dbReference>
<dbReference type="GO" id="GO:0006508">
    <property type="term" value="P:proteolysis"/>
    <property type="evidence" value="ECO:0007669"/>
    <property type="project" value="UniProtKB-KW"/>
</dbReference>
<dbReference type="PANTHER" id="PTHR24276:SF98">
    <property type="entry name" value="FI18310P1-RELATED"/>
    <property type="match status" value="1"/>
</dbReference>
<dbReference type="PROSITE" id="PS50240">
    <property type="entry name" value="TRYPSIN_DOM"/>
    <property type="match status" value="1"/>
</dbReference>
<accession>A0A3S3NHM5</accession>
<evidence type="ECO:0000259" key="6">
    <source>
        <dbReference type="PROSITE" id="PS50240"/>
    </source>
</evidence>
<dbReference type="Proteomes" id="UP000285301">
    <property type="component" value="Unassembled WGS sequence"/>
</dbReference>
<evidence type="ECO:0000256" key="3">
    <source>
        <dbReference type="ARBA" id="ARBA00022825"/>
    </source>
</evidence>
<dbReference type="Gene3D" id="2.40.10.10">
    <property type="entry name" value="Trypsin-like serine proteases"/>
    <property type="match status" value="1"/>
</dbReference>
<dbReference type="InterPro" id="IPR043504">
    <property type="entry name" value="Peptidase_S1_PA_chymotrypsin"/>
</dbReference>
<keyword evidence="1" id="KW-0645">Protease</keyword>
<dbReference type="GO" id="GO:0004252">
    <property type="term" value="F:serine-type endopeptidase activity"/>
    <property type="evidence" value="ECO:0007669"/>
    <property type="project" value="InterPro"/>
</dbReference>
<gene>
    <name evidence="7" type="ORF">B4U79_10815</name>
</gene>
<dbReference type="EMBL" id="NCKU01014780">
    <property type="protein sequence ID" value="RWR99511.1"/>
    <property type="molecule type" value="Genomic_DNA"/>
</dbReference>
<comment type="caution">
    <text evidence="7">The sequence shown here is derived from an EMBL/GenBank/DDBJ whole genome shotgun (WGS) entry which is preliminary data.</text>
</comment>
<keyword evidence="8" id="KW-1185">Reference proteome</keyword>
<dbReference type="InterPro" id="IPR050430">
    <property type="entry name" value="Peptidase_S1"/>
</dbReference>
<evidence type="ECO:0000313" key="8">
    <source>
        <dbReference type="Proteomes" id="UP000285301"/>
    </source>
</evidence>
<dbReference type="SUPFAM" id="SSF50494">
    <property type="entry name" value="Trypsin-like serine proteases"/>
    <property type="match status" value="1"/>
</dbReference>